<reference evidence="1 2" key="1">
    <citation type="submission" date="2019-03" db="EMBL/GenBank/DDBJ databases">
        <title>Single cell metagenomics reveals metabolic interactions within the superorganism composed of flagellate Streblomastix strix and complex community of Bacteroidetes bacteria on its surface.</title>
        <authorList>
            <person name="Treitli S.C."/>
            <person name="Kolisko M."/>
            <person name="Husnik F."/>
            <person name="Keeling P."/>
            <person name="Hampl V."/>
        </authorList>
    </citation>
    <scope>NUCLEOTIDE SEQUENCE [LARGE SCALE GENOMIC DNA]</scope>
    <source>
        <strain evidence="1">ST1C</strain>
    </source>
</reference>
<evidence type="ECO:0000313" key="2">
    <source>
        <dbReference type="Proteomes" id="UP000324800"/>
    </source>
</evidence>
<evidence type="ECO:0000313" key="1">
    <source>
        <dbReference type="EMBL" id="KAA6355301.1"/>
    </source>
</evidence>
<dbReference type="AlphaFoldDB" id="A0A5J4TCB7"/>
<feature type="non-terminal residue" evidence="1">
    <location>
        <position position="1"/>
    </location>
</feature>
<accession>A0A5J4TCB7</accession>
<gene>
    <name evidence="1" type="ORF">EZS28_049171</name>
</gene>
<sequence length="94" mass="10022">KKAMVGIKEFINTGPTPGNFEAPLPPQIPYSSLSLLASSMAKQRSVVDQPRVWVAQDPPTDAICTNPIIDTGLHENPLPNSVAIAAGKQVLIFT</sequence>
<comment type="caution">
    <text evidence="1">The sequence shown here is derived from an EMBL/GenBank/DDBJ whole genome shotgun (WGS) entry which is preliminary data.</text>
</comment>
<proteinExistence type="predicted"/>
<organism evidence="1 2">
    <name type="scientific">Streblomastix strix</name>
    <dbReference type="NCBI Taxonomy" id="222440"/>
    <lineage>
        <taxon>Eukaryota</taxon>
        <taxon>Metamonada</taxon>
        <taxon>Preaxostyla</taxon>
        <taxon>Oxymonadida</taxon>
        <taxon>Streblomastigidae</taxon>
        <taxon>Streblomastix</taxon>
    </lineage>
</organism>
<protein>
    <submittedName>
        <fullName evidence="1">Uncharacterized protein</fullName>
    </submittedName>
</protein>
<name>A0A5J4TCB7_9EUKA</name>
<dbReference type="EMBL" id="SNRW01034828">
    <property type="protein sequence ID" value="KAA6355301.1"/>
    <property type="molecule type" value="Genomic_DNA"/>
</dbReference>
<dbReference type="Proteomes" id="UP000324800">
    <property type="component" value="Unassembled WGS sequence"/>
</dbReference>